<dbReference type="SUPFAM" id="SSF54001">
    <property type="entry name" value="Cysteine proteinases"/>
    <property type="match status" value="1"/>
</dbReference>
<dbReference type="EMBL" id="CM000767">
    <property type="protein sequence ID" value="OQU79326.1"/>
    <property type="molecule type" value="Genomic_DNA"/>
</dbReference>
<evidence type="ECO:0000256" key="1">
    <source>
        <dbReference type="SAM" id="MobiDB-lite"/>
    </source>
</evidence>
<dbReference type="InParanoid" id="A0A1Z5R7I4"/>
<feature type="compositionally biased region" description="Basic and acidic residues" evidence="1">
    <location>
        <begin position="48"/>
        <end position="66"/>
    </location>
</feature>
<evidence type="ECO:0000313" key="3">
    <source>
        <dbReference type="Proteomes" id="UP000000768"/>
    </source>
</evidence>
<sequence>MALNVKMSQKKPPSKVQMEKKKRSKMQMEKKKPSKVQMVLVRKRGKRLKNEEKHESAKDKQHHEQPKSTIHKGSSVLKSPFEEGSGWTTEGPQQDKALLVWNAIIEEEKYLIDIFVSLEEEIIGWEAQWNLSGDDIVKSFKLHERCKDKVMSFHTVCLKKDDDKLGSDYKGYRIFLDPKISDIILEYKRTDEKQFMELICEKLGSLYTVNEVLNCRHIFMPVRHKDHWSLYVLNRSTKQFDILNSTNGTKTERIN</sequence>
<evidence type="ECO:0000313" key="2">
    <source>
        <dbReference type="EMBL" id="OQU79326.1"/>
    </source>
</evidence>
<organism evidence="2 3">
    <name type="scientific">Sorghum bicolor</name>
    <name type="common">Sorghum</name>
    <name type="synonym">Sorghum vulgare</name>
    <dbReference type="NCBI Taxonomy" id="4558"/>
    <lineage>
        <taxon>Eukaryota</taxon>
        <taxon>Viridiplantae</taxon>
        <taxon>Streptophyta</taxon>
        <taxon>Embryophyta</taxon>
        <taxon>Tracheophyta</taxon>
        <taxon>Spermatophyta</taxon>
        <taxon>Magnoliopsida</taxon>
        <taxon>Liliopsida</taxon>
        <taxon>Poales</taxon>
        <taxon>Poaceae</taxon>
        <taxon>PACMAD clade</taxon>
        <taxon>Panicoideae</taxon>
        <taxon>Andropogonodae</taxon>
        <taxon>Andropogoneae</taxon>
        <taxon>Sorghinae</taxon>
        <taxon>Sorghum</taxon>
    </lineage>
</organism>
<feature type="region of interest" description="Disordered" evidence="1">
    <location>
        <begin position="1"/>
        <end position="75"/>
    </location>
</feature>
<evidence type="ECO:0008006" key="4">
    <source>
        <dbReference type="Google" id="ProtNLM"/>
    </source>
</evidence>
<accession>A0A1Z5R7I4</accession>
<dbReference type="Proteomes" id="UP000000768">
    <property type="component" value="Chromosome 8"/>
</dbReference>
<gene>
    <name evidence="2" type="ORF">SORBI_3008G131601</name>
</gene>
<dbReference type="AlphaFoldDB" id="A0A1Z5R7I4"/>
<keyword evidence="3" id="KW-1185">Reference proteome</keyword>
<name>A0A1Z5R7I4_SORBI</name>
<reference evidence="2 3" key="1">
    <citation type="journal article" date="2009" name="Nature">
        <title>The Sorghum bicolor genome and the diversification of grasses.</title>
        <authorList>
            <person name="Paterson A.H."/>
            <person name="Bowers J.E."/>
            <person name="Bruggmann R."/>
            <person name="Dubchak I."/>
            <person name="Grimwood J."/>
            <person name="Gundlach H."/>
            <person name="Haberer G."/>
            <person name="Hellsten U."/>
            <person name="Mitros T."/>
            <person name="Poliakov A."/>
            <person name="Schmutz J."/>
            <person name="Spannagl M."/>
            <person name="Tang H."/>
            <person name="Wang X."/>
            <person name="Wicker T."/>
            <person name="Bharti A.K."/>
            <person name="Chapman J."/>
            <person name="Feltus F.A."/>
            <person name="Gowik U."/>
            <person name="Grigoriev I.V."/>
            <person name="Lyons E."/>
            <person name="Maher C.A."/>
            <person name="Martis M."/>
            <person name="Narechania A."/>
            <person name="Otillar R.P."/>
            <person name="Penning B.W."/>
            <person name="Salamov A.A."/>
            <person name="Wang Y."/>
            <person name="Zhang L."/>
            <person name="Carpita N.C."/>
            <person name="Freeling M."/>
            <person name="Gingle A.R."/>
            <person name="Hash C.T."/>
            <person name="Keller B."/>
            <person name="Klein P."/>
            <person name="Kresovich S."/>
            <person name="McCann M.C."/>
            <person name="Ming R."/>
            <person name="Peterson D.G."/>
            <person name="Mehboob-ur-Rahman"/>
            <person name="Ware D."/>
            <person name="Westhoff P."/>
            <person name="Mayer K.F."/>
            <person name="Messing J."/>
            <person name="Rokhsar D.S."/>
        </authorList>
    </citation>
    <scope>NUCLEOTIDE SEQUENCE [LARGE SCALE GENOMIC DNA]</scope>
    <source>
        <strain evidence="3">cv. BTx623</strain>
    </source>
</reference>
<dbReference type="InterPro" id="IPR038765">
    <property type="entry name" value="Papain-like_cys_pep_sf"/>
</dbReference>
<protein>
    <recommendedName>
        <fullName evidence="4">Ubiquitin-like protease family profile domain-containing protein</fullName>
    </recommendedName>
</protein>
<reference evidence="3" key="2">
    <citation type="journal article" date="2018" name="Plant J.">
        <title>The Sorghum bicolor reference genome: improved assembly, gene annotations, a transcriptome atlas, and signatures of genome organization.</title>
        <authorList>
            <person name="McCormick R.F."/>
            <person name="Truong S.K."/>
            <person name="Sreedasyam A."/>
            <person name="Jenkins J."/>
            <person name="Shu S."/>
            <person name="Sims D."/>
            <person name="Kennedy M."/>
            <person name="Amirebrahimi M."/>
            <person name="Weers B.D."/>
            <person name="McKinley B."/>
            <person name="Mattison A."/>
            <person name="Morishige D.T."/>
            <person name="Grimwood J."/>
            <person name="Schmutz J."/>
            <person name="Mullet J.E."/>
        </authorList>
    </citation>
    <scope>NUCLEOTIDE SEQUENCE [LARGE SCALE GENOMIC DNA]</scope>
    <source>
        <strain evidence="3">cv. BTx623</strain>
    </source>
</reference>
<dbReference type="Gramene" id="OQU79326">
    <property type="protein sequence ID" value="OQU79326"/>
    <property type="gene ID" value="SORBI_3008G131601"/>
</dbReference>
<proteinExistence type="predicted"/>
<dbReference type="Gene3D" id="3.40.395.10">
    <property type="entry name" value="Adenoviral Proteinase, Chain A"/>
    <property type="match status" value="1"/>
</dbReference>